<evidence type="ECO:0000313" key="1">
    <source>
        <dbReference type="EMBL" id="PRX48696.1"/>
    </source>
</evidence>
<dbReference type="AlphaFoldDB" id="A0A2T0LXE6"/>
<dbReference type="OrthoDB" id="3577809at2"/>
<name>A0A2T0LXE6_9PSEU</name>
<comment type="caution">
    <text evidence="1">The sequence shown here is derived from an EMBL/GenBank/DDBJ whole genome shotgun (WGS) entry which is preliminary data.</text>
</comment>
<sequence>MKLTFLGTTSQGGHCPSAFETDRGTYVVQGYKVTDADALAELRRRGLPDHETAVEIPKALLSYFRQER</sequence>
<evidence type="ECO:0000313" key="2">
    <source>
        <dbReference type="Proteomes" id="UP000238362"/>
    </source>
</evidence>
<organism evidence="1 2">
    <name type="scientific">Prauserella shujinwangii</name>
    <dbReference type="NCBI Taxonomy" id="1453103"/>
    <lineage>
        <taxon>Bacteria</taxon>
        <taxon>Bacillati</taxon>
        <taxon>Actinomycetota</taxon>
        <taxon>Actinomycetes</taxon>
        <taxon>Pseudonocardiales</taxon>
        <taxon>Pseudonocardiaceae</taxon>
        <taxon>Prauserella</taxon>
    </lineage>
</organism>
<dbReference type="RefSeq" id="WP_106178753.1">
    <property type="nucleotide sequence ID" value="NZ_PVNH01000004.1"/>
</dbReference>
<gene>
    <name evidence="1" type="ORF">B0I33_104514</name>
</gene>
<dbReference type="EMBL" id="PVNH01000004">
    <property type="protein sequence ID" value="PRX48696.1"/>
    <property type="molecule type" value="Genomic_DNA"/>
</dbReference>
<reference evidence="1 2" key="1">
    <citation type="submission" date="2018-03" db="EMBL/GenBank/DDBJ databases">
        <title>Genomic Encyclopedia of Type Strains, Phase III (KMG-III): the genomes of soil and plant-associated and newly described type strains.</title>
        <authorList>
            <person name="Whitman W."/>
        </authorList>
    </citation>
    <scope>NUCLEOTIDE SEQUENCE [LARGE SCALE GENOMIC DNA]</scope>
    <source>
        <strain evidence="1 2">CGMCC 4.7125</strain>
    </source>
</reference>
<proteinExistence type="predicted"/>
<accession>A0A2T0LXE6</accession>
<dbReference type="Proteomes" id="UP000238362">
    <property type="component" value="Unassembled WGS sequence"/>
</dbReference>
<protein>
    <submittedName>
        <fullName evidence="1">Uncharacterized protein</fullName>
    </submittedName>
</protein>
<keyword evidence="2" id="KW-1185">Reference proteome</keyword>